<feature type="signal peptide" evidence="2">
    <location>
        <begin position="1"/>
        <end position="21"/>
    </location>
</feature>
<evidence type="ECO:0000256" key="1">
    <source>
        <dbReference type="SAM" id="MobiDB-lite"/>
    </source>
</evidence>
<dbReference type="RefSeq" id="WP_064230832.1">
    <property type="nucleotide sequence ID" value="NZ_LVZK01000001.1"/>
</dbReference>
<feature type="region of interest" description="Disordered" evidence="1">
    <location>
        <begin position="254"/>
        <end position="289"/>
    </location>
</feature>
<evidence type="ECO:0000313" key="3">
    <source>
        <dbReference type="EMBL" id="OAP85889.1"/>
    </source>
</evidence>
<proteinExistence type="predicted"/>
<sequence length="289" mass="30757">MTFRHSLSRALCASLTLLALASCSDGGASPSHESTADPRDVLDAAVADTSRSKSDPFGIGKHDKTISETEAVSYEASTEKRERKTSKNIIIRIDADSRVAEARGTLKATDAAGRPKERSQERLSYYDGSAKTPTAYYNDEGWHKTSRTPDGNAPFDVVPVDMPSFKRLKDLTITEVGQTYVITGKPHSDDGGNGSHTAGVVDPSKSMVSVTIDRKTKRIGSIESRIVVMRDGKRAFEAKKSLKYDWSPVDVVVPPEAKSAPSATPTTTPTAAATPTGLAPSSKAASANG</sequence>
<evidence type="ECO:0000313" key="4">
    <source>
        <dbReference type="Proteomes" id="UP000078368"/>
    </source>
</evidence>
<feature type="compositionally biased region" description="Low complexity" evidence="1">
    <location>
        <begin position="254"/>
        <end position="282"/>
    </location>
</feature>
<accession>A0A179B3F6</accession>
<name>A0A179B3F6_9ACTO</name>
<dbReference type="EMBL" id="LVZK01000001">
    <property type="protein sequence ID" value="OAP85889.1"/>
    <property type="molecule type" value="Genomic_DNA"/>
</dbReference>
<comment type="caution">
    <text evidence="3">The sequence shown here is derived from an EMBL/GenBank/DDBJ whole genome shotgun (WGS) entry which is preliminary data.</text>
</comment>
<dbReference type="Proteomes" id="UP000078368">
    <property type="component" value="Unassembled WGS sequence"/>
</dbReference>
<feature type="chain" id="PRO_5038617896" description="Lipoprotein" evidence="2">
    <location>
        <begin position="22"/>
        <end position="289"/>
    </location>
</feature>
<reference evidence="3 4" key="1">
    <citation type="submission" date="2016-04" db="EMBL/GenBank/DDBJ databases">
        <title>Peptidophaga gingivicola gen. nov., sp. nov., isolated from human subgingival plaque.</title>
        <authorList>
            <person name="Beall C.J."/>
            <person name="Mokrzan E.M."/>
            <person name="Griffen A.L."/>
            <person name="Leys E.J."/>
        </authorList>
    </citation>
    <scope>NUCLEOTIDE SEQUENCE [LARGE SCALE GENOMIC DNA]</scope>
    <source>
        <strain evidence="3 4">BA112</strain>
    </source>
</reference>
<evidence type="ECO:0008006" key="5">
    <source>
        <dbReference type="Google" id="ProtNLM"/>
    </source>
</evidence>
<dbReference type="PROSITE" id="PS51257">
    <property type="entry name" value="PROKAR_LIPOPROTEIN"/>
    <property type="match status" value="1"/>
</dbReference>
<keyword evidence="4" id="KW-1185">Reference proteome</keyword>
<organism evidence="3 4">
    <name type="scientific">Peptidiphaga gingivicola</name>
    <dbReference type="NCBI Taxonomy" id="2741497"/>
    <lineage>
        <taxon>Bacteria</taxon>
        <taxon>Bacillati</taxon>
        <taxon>Actinomycetota</taxon>
        <taxon>Actinomycetes</taxon>
        <taxon>Actinomycetales</taxon>
        <taxon>Actinomycetaceae</taxon>
        <taxon>Peptidiphaga</taxon>
    </lineage>
</organism>
<protein>
    <recommendedName>
        <fullName evidence="5">Lipoprotein</fullName>
    </recommendedName>
</protein>
<keyword evidence="2" id="KW-0732">Signal</keyword>
<evidence type="ECO:0000256" key="2">
    <source>
        <dbReference type="SAM" id="SignalP"/>
    </source>
</evidence>
<dbReference type="AlphaFoldDB" id="A0A179B3F6"/>
<gene>
    <name evidence="3" type="ORF">A4H34_01460</name>
</gene>